<dbReference type="RefSeq" id="XP_025027051.1">
    <property type="nucleotide sequence ID" value="XM_025171283.1"/>
</dbReference>
<dbReference type="OMA" id="VIEGWFC"/>
<dbReference type="OrthoDB" id="58557at2759"/>
<dbReference type="GO" id="GO:0006695">
    <property type="term" value="P:cholesterol biosynthetic process"/>
    <property type="evidence" value="ECO:0007669"/>
    <property type="project" value="TreeGrafter"/>
</dbReference>
<dbReference type="AlphaFoldDB" id="A0A9F2WEI7"/>
<dbReference type="GO" id="GO:0005783">
    <property type="term" value="C:endoplasmic reticulum"/>
    <property type="evidence" value="ECO:0007669"/>
    <property type="project" value="TreeGrafter"/>
</dbReference>
<feature type="transmembrane region" description="Helical" evidence="14">
    <location>
        <begin position="192"/>
        <end position="213"/>
    </location>
</feature>
<evidence type="ECO:0000256" key="2">
    <source>
        <dbReference type="ARBA" id="ARBA00008337"/>
    </source>
</evidence>
<proteinExistence type="inferred from homology"/>
<feature type="transmembrane region" description="Helical" evidence="14">
    <location>
        <begin position="129"/>
        <end position="146"/>
    </location>
</feature>
<evidence type="ECO:0000256" key="7">
    <source>
        <dbReference type="ARBA" id="ARBA00023011"/>
    </source>
</evidence>
<evidence type="ECO:0000256" key="1">
    <source>
        <dbReference type="ARBA" id="ARBA00004141"/>
    </source>
</evidence>
<evidence type="ECO:0000313" key="17">
    <source>
        <dbReference type="RefSeq" id="XP_007435431.1"/>
    </source>
</evidence>
<evidence type="ECO:0000256" key="5">
    <source>
        <dbReference type="ARBA" id="ARBA00022955"/>
    </source>
</evidence>
<dbReference type="PROSITE" id="PS51751">
    <property type="entry name" value="EXPERA"/>
    <property type="match status" value="1"/>
</dbReference>
<evidence type="ECO:0000256" key="3">
    <source>
        <dbReference type="ARBA" id="ARBA00022516"/>
    </source>
</evidence>
<dbReference type="RefSeq" id="XP_007435431.1">
    <property type="nucleotide sequence ID" value="XM_007435369.3"/>
</dbReference>
<dbReference type="RefSeq" id="XP_015744798.1">
    <property type="nucleotide sequence ID" value="XM_015889312.2"/>
</dbReference>
<comment type="similarity">
    <text evidence="2">Belongs to the EBP family.</text>
</comment>
<evidence type="ECO:0000313" key="19">
    <source>
        <dbReference type="RefSeq" id="XP_025027050.1"/>
    </source>
</evidence>
<dbReference type="Pfam" id="PF05241">
    <property type="entry name" value="EBP"/>
    <property type="match status" value="1"/>
</dbReference>
<keyword evidence="4 13" id="KW-0812">Transmembrane</keyword>
<feature type="transmembrane region" description="Helical" evidence="14">
    <location>
        <begin position="153"/>
        <end position="172"/>
    </location>
</feature>
<keyword evidence="5" id="KW-0752">Steroid biosynthesis</keyword>
<dbReference type="PANTHER" id="PTHR14207">
    <property type="entry name" value="STEROL ISOMERASE"/>
    <property type="match status" value="1"/>
</dbReference>
<evidence type="ECO:0000256" key="9">
    <source>
        <dbReference type="ARBA" id="ARBA00023136"/>
    </source>
</evidence>
<dbReference type="Proteomes" id="UP000695026">
    <property type="component" value="Unplaced"/>
</dbReference>
<evidence type="ECO:0000256" key="6">
    <source>
        <dbReference type="ARBA" id="ARBA00022989"/>
    </source>
</evidence>
<evidence type="ECO:0000256" key="13">
    <source>
        <dbReference type="PROSITE-ProRule" id="PRU01087"/>
    </source>
</evidence>
<dbReference type="GO" id="GO:0000247">
    <property type="term" value="F:C-8 sterol isomerase activity"/>
    <property type="evidence" value="ECO:0007669"/>
    <property type="project" value="TreeGrafter"/>
</dbReference>
<evidence type="ECO:0000256" key="14">
    <source>
        <dbReference type="SAM" id="Phobius"/>
    </source>
</evidence>
<reference evidence="17 18" key="1">
    <citation type="submission" date="2025-04" db="UniProtKB">
        <authorList>
            <consortium name="RefSeq"/>
        </authorList>
    </citation>
    <scope>IDENTIFICATION</scope>
    <source>
        <tissue evidence="17 18">Liver</tissue>
    </source>
</reference>
<organism evidence="16 17">
    <name type="scientific">Python bivittatus</name>
    <name type="common">Burmese python</name>
    <name type="synonym">Python molurus bivittatus</name>
    <dbReference type="NCBI Taxonomy" id="176946"/>
    <lineage>
        <taxon>Eukaryota</taxon>
        <taxon>Metazoa</taxon>
        <taxon>Chordata</taxon>
        <taxon>Craniata</taxon>
        <taxon>Vertebrata</taxon>
        <taxon>Euteleostomi</taxon>
        <taxon>Lepidosauria</taxon>
        <taxon>Squamata</taxon>
        <taxon>Bifurcata</taxon>
        <taxon>Unidentata</taxon>
        <taxon>Episquamata</taxon>
        <taxon>Toxicofera</taxon>
        <taxon>Serpentes</taxon>
        <taxon>Henophidia</taxon>
        <taxon>Pythonidae</taxon>
        <taxon>Python</taxon>
    </lineage>
</organism>
<accession>A0A9F2WEI7</accession>
<dbReference type="GO" id="GO:0004769">
    <property type="term" value="F:steroid Delta-isomerase activity"/>
    <property type="evidence" value="ECO:0007669"/>
    <property type="project" value="TreeGrafter"/>
</dbReference>
<keyword evidence="8" id="KW-0443">Lipid metabolism</keyword>
<evidence type="ECO:0000256" key="10">
    <source>
        <dbReference type="ARBA" id="ARBA00023166"/>
    </source>
</evidence>
<name>A0A9F2WEI7_PYTBI</name>
<keyword evidence="12" id="KW-0413">Isomerase</keyword>
<dbReference type="GO" id="GO:0016020">
    <property type="term" value="C:membrane"/>
    <property type="evidence" value="ECO:0007669"/>
    <property type="project" value="UniProtKB-SubCell"/>
</dbReference>
<evidence type="ECO:0000256" key="12">
    <source>
        <dbReference type="ARBA" id="ARBA00023235"/>
    </source>
</evidence>
<keyword evidence="7" id="KW-0756">Sterol biosynthesis</keyword>
<keyword evidence="6 13" id="KW-1133">Transmembrane helix</keyword>
<dbReference type="PANTHER" id="PTHR14207:SF0">
    <property type="entry name" value="3-BETA-HYDROXYSTEROID-DELTA(8),DELTA(7)-ISOMERASE"/>
    <property type="match status" value="1"/>
</dbReference>
<evidence type="ECO:0000256" key="11">
    <source>
        <dbReference type="ARBA" id="ARBA00023221"/>
    </source>
</evidence>
<keyword evidence="11" id="KW-0753">Steroid metabolism</keyword>
<sequence length="231" mass="26980">MGLEAKPVVVHHPYWPRDLELQNYVPNDRPLWQILAFLFSASGILLILAWFVAGWQSKTSGPLGTWRSLIIGWFTVCGFIHIVIEGWFSLYYMEIPGDLSFLSQLWKEYGKGDSRYVIADNFTVCMETITAYFCGPLSLWTAVAFLSGQSHRYVLQLVVSVGHLYGDILYFYTEYRDGFSHSEMWHPMYFWFYFVFMNSLWVIIPSILIWDAWKHLSTCQRVVDASKSKQH</sequence>
<keyword evidence="9 13" id="KW-0472">Membrane</keyword>
<keyword evidence="3" id="KW-0444">Lipid biosynthesis</keyword>
<protein>
    <submittedName>
        <fullName evidence="17 18">3-beta-hydroxysteroid-Delta(8), Delta(7)-isomerase isoform X2</fullName>
    </submittedName>
</protein>
<keyword evidence="16" id="KW-1185">Reference proteome</keyword>
<feature type="transmembrane region" description="Helical" evidence="14">
    <location>
        <begin position="31"/>
        <end position="53"/>
    </location>
</feature>
<dbReference type="RefSeq" id="XP_025027050.1">
    <property type="nucleotide sequence ID" value="XM_025171282.1"/>
</dbReference>
<evidence type="ECO:0000256" key="4">
    <source>
        <dbReference type="ARBA" id="ARBA00022692"/>
    </source>
</evidence>
<feature type="domain" description="EXPERA" evidence="15">
    <location>
        <begin position="66"/>
        <end position="209"/>
    </location>
</feature>
<keyword evidence="10" id="KW-1207">Sterol metabolism</keyword>
<evidence type="ECO:0000313" key="16">
    <source>
        <dbReference type="Proteomes" id="UP000695026"/>
    </source>
</evidence>
<evidence type="ECO:0000313" key="20">
    <source>
        <dbReference type="RefSeq" id="XP_025027051.1"/>
    </source>
</evidence>
<gene>
    <name evidence="17 18 19 20" type="primary">EBP</name>
</gene>
<dbReference type="KEGG" id="pbi:103051122"/>
<dbReference type="InterPro" id="IPR033118">
    <property type="entry name" value="EXPERA"/>
</dbReference>
<dbReference type="CTD" id="10682"/>
<comment type="subcellular location">
    <subcellularLocation>
        <location evidence="1">Membrane</location>
        <topology evidence="1">Multi-pass membrane protein</topology>
    </subcellularLocation>
</comment>
<evidence type="ECO:0000259" key="15">
    <source>
        <dbReference type="PROSITE" id="PS51751"/>
    </source>
</evidence>
<feature type="transmembrane region" description="Helical" evidence="14">
    <location>
        <begin position="65"/>
        <end position="84"/>
    </location>
</feature>
<dbReference type="GO" id="GO:0047750">
    <property type="term" value="F:cholestenol delta-isomerase activity"/>
    <property type="evidence" value="ECO:0007669"/>
    <property type="project" value="InterPro"/>
</dbReference>
<evidence type="ECO:0000256" key="8">
    <source>
        <dbReference type="ARBA" id="ARBA00023098"/>
    </source>
</evidence>
<dbReference type="GeneID" id="103051122"/>
<evidence type="ECO:0000313" key="18">
    <source>
        <dbReference type="RefSeq" id="XP_015744798.1"/>
    </source>
</evidence>
<dbReference type="InterPro" id="IPR007905">
    <property type="entry name" value="EBP"/>
</dbReference>